<keyword evidence="2" id="KW-0472">Membrane</keyword>
<dbReference type="PANTHER" id="PTHR34347">
    <property type="entry name" value="DNA REPAIR-SCAFFOLDING PROTEIN SPIDR"/>
    <property type="match status" value="1"/>
</dbReference>
<dbReference type="InterPro" id="IPR028032">
    <property type="entry name" value="DUF4503"/>
</dbReference>
<feature type="region of interest" description="Disordered" evidence="1">
    <location>
        <begin position="139"/>
        <end position="163"/>
    </location>
</feature>
<proteinExistence type="predicted"/>
<dbReference type="STRING" id="885580.ENSFDAP00000015162"/>
<name>A0A091DJX1_FUKDA</name>
<dbReference type="Pfam" id="PF14951">
    <property type="entry name" value="DUF4503"/>
    <property type="match status" value="1"/>
</dbReference>
<feature type="transmembrane region" description="Helical" evidence="2">
    <location>
        <begin position="64"/>
        <end position="85"/>
    </location>
</feature>
<organism evidence="5 6">
    <name type="scientific">Fukomys damarensis</name>
    <name type="common">Damaraland mole rat</name>
    <name type="synonym">Cryptomys damarensis</name>
    <dbReference type="NCBI Taxonomy" id="885580"/>
    <lineage>
        <taxon>Eukaryota</taxon>
        <taxon>Metazoa</taxon>
        <taxon>Chordata</taxon>
        <taxon>Craniata</taxon>
        <taxon>Vertebrata</taxon>
        <taxon>Euteleostomi</taxon>
        <taxon>Mammalia</taxon>
        <taxon>Eutheria</taxon>
        <taxon>Euarchontoglires</taxon>
        <taxon>Glires</taxon>
        <taxon>Rodentia</taxon>
        <taxon>Hystricomorpha</taxon>
        <taxon>Bathyergidae</taxon>
        <taxon>Fukomys</taxon>
    </lineage>
</organism>
<gene>
    <name evidence="5" type="ORF">H920_07948</name>
</gene>
<protein>
    <recommendedName>
        <fullName evidence="7">DNA repair-scaffolding protein</fullName>
    </recommendedName>
</protein>
<dbReference type="AlphaFoldDB" id="A0A091DJX1"/>
<keyword evidence="2" id="KW-1133">Transmembrane helix</keyword>
<evidence type="ECO:0000256" key="2">
    <source>
        <dbReference type="SAM" id="Phobius"/>
    </source>
</evidence>
<keyword evidence="6" id="KW-1185">Reference proteome</keyword>
<dbReference type="Pfam" id="PF14950">
    <property type="entry name" value="DUF4502"/>
    <property type="match status" value="1"/>
</dbReference>
<evidence type="ECO:0000256" key="1">
    <source>
        <dbReference type="SAM" id="MobiDB-lite"/>
    </source>
</evidence>
<dbReference type="GO" id="GO:0005654">
    <property type="term" value="C:nucleoplasm"/>
    <property type="evidence" value="ECO:0007669"/>
    <property type="project" value="TreeGrafter"/>
</dbReference>
<dbReference type="EMBL" id="KN122397">
    <property type="protein sequence ID" value="KFO30570.1"/>
    <property type="molecule type" value="Genomic_DNA"/>
</dbReference>
<dbReference type="GO" id="GO:0070202">
    <property type="term" value="P:regulation of establishment of protein localization to chromosome"/>
    <property type="evidence" value="ECO:0007669"/>
    <property type="project" value="TreeGrafter"/>
</dbReference>
<dbReference type="PANTHER" id="PTHR34347:SF1">
    <property type="entry name" value="DNA REPAIR-SCAFFOLDING PROTEIN"/>
    <property type="match status" value="1"/>
</dbReference>
<evidence type="ECO:0000259" key="3">
    <source>
        <dbReference type="Pfam" id="PF14950"/>
    </source>
</evidence>
<dbReference type="InterPro" id="IPR053054">
    <property type="entry name" value="DNA_repair-scaffolding"/>
</dbReference>
<dbReference type="InterPro" id="IPR028026">
    <property type="entry name" value="DUF4502"/>
</dbReference>
<evidence type="ECO:0000259" key="4">
    <source>
        <dbReference type="Pfam" id="PF14951"/>
    </source>
</evidence>
<sequence length="986" mass="109461">MNSLVLIKDTVKMLCRFLHWETLLCMNSLVLSEMGAANKGFTTLLAFVGLLSSMNSMMSSKTYIMSKVFATFFTFVGFLSSMNSLMSTKDRRIAKGFPTFFAFVKFLSIMNSLVYRKGRPSTKEIATYKGTSELPDITWSSSGSDLSDEDKIRSKSQKDNGHGSRIERFCNRNILGPEDGASEDELQFIDWEIDSDREDASACNECEDGEDAVEISDCASCASCHSLTNDEELSELPEKISTEILEYSSHSEKEDDSEDVLFIDSESPPKYHMEFELDTRQMMDRLVNPQVNSTEPILCTPQKQTAKLPRTPEDSAKKKKLLRGGLAERLNGLQNRERSAISLWRHQCVLYQKTLSGRKSGILIVKILELHEECTMQVAMCEQLSGPPSPTPSQDVAPGPGTNLKVLFTRETAGYLQGHPQDIIHIFPPWHKLIIPNGSCPVILNTYFCQKFVAKEDSETTYDVYCRDTPLPRRNIILAQIFRIKGITDNSPEIQVVHSGLATTSAGCTHGHEEAKQHLTAGASSKNSLLDVVESQGAAPYSEVGVRVVVQRVYFLPSRDGSRGQQRSGSGYADQPGTQVCLLVQDAYGIFGEVYLECAVLMDRELEGHSCSLAGLKVLQKATRGRTPGLFSLLDTLWPPVMPLKGSAYSQLCKEVRTHLPPPAFCYIFSAHPSLEHIDIIEEDPMSKLYQPPVLHSLREILQTDHLGVRCSFYARVIYQRPQMKSLLLLEQREIWLLVTDITLQMKNQSGPYLPKTLPVCVAPSCVLCPEILEALTMATPHNIFFRDALRDQGRIVCVERTVLLLQKPHLCVASGVHSCELTGPVTLDELDSLTAVNSICSVQGTVVGVDESTAFSWPVCDGCGNGRLEQRLEDRGAFSCGDCSRVVTSPVLKRHLQVFLDCPTRPQCNVKVKLLQSSISSLLRFAACEDGSYEVKSILGKEVGLLNCFVQSITTHPTSCVALEEIELLHAGGTLEQRLPWPLDL</sequence>
<keyword evidence="2" id="KW-0812">Transmembrane</keyword>
<reference evidence="5 6" key="1">
    <citation type="submission" date="2013-11" db="EMBL/GenBank/DDBJ databases">
        <title>The Damaraland mole rat (Fukomys damarensis) genome and evolution of African mole rats.</title>
        <authorList>
            <person name="Gladyshev V.N."/>
            <person name="Fang X."/>
        </authorList>
    </citation>
    <scope>NUCLEOTIDE SEQUENCE [LARGE SCALE GENOMIC DNA]</scope>
    <source>
        <tissue evidence="5">Liver</tissue>
    </source>
</reference>
<feature type="transmembrane region" description="Helical" evidence="2">
    <location>
        <begin position="97"/>
        <end position="115"/>
    </location>
</feature>
<feature type="domain" description="DUF4503" evidence="4">
    <location>
        <begin position="585"/>
        <end position="969"/>
    </location>
</feature>
<feature type="domain" description="DUF4502" evidence="3">
    <location>
        <begin position="121"/>
        <end position="433"/>
    </location>
</feature>
<evidence type="ECO:0008006" key="7">
    <source>
        <dbReference type="Google" id="ProtNLM"/>
    </source>
</evidence>
<evidence type="ECO:0000313" key="6">
    <source>
        <dbReference type="Proteomes" id="UP000028990"/>
    </source>
</evidence>
<dbReference type="GO" id="GO:0000228">
    <property type="term" value="C:nuclear chromosome"/>
    <property type="evidence" value="ECO:0007669"/>
    <property type="project" value="TreeGrafter"/>
</dbReference>
<dbReference type="Proteomes" id="UP000028990">
    <property type="component" value="Unassembled WGS sequence"/>
</dbReference>
<feature type="compositionally biased region" description="Basic and acidic residues" evidence="1">
    <location>
        <begin position="149"/>
        <end position="163"/>
    </location>
</feature>
<accession>A0A091DJX1</accession>
<evidence type="ECO:0000313" key="5">
    <source>
        <dbReference type="EMBL" id="KFO30570.1"/>
    </source>
</evidence>
<dbReference type="eggNOG" id="ENOG502S0BG">
    <property type="taxonomic scope" value="Eukaryota"/>
</dbReference>
<dbReference type="GO" id="GO:0000724">
    <property type="term" value="P:double-strand break repair via homologous recombination"/>
    <property type="evidence" value="ECO:0007669"/>
    <property type="project" value="TreeGrafter"/>
</dbReference>